<evidence type="ECO:0000256" key="12">
    <source>
        <dbReference type="HAMAP-Rule" id="MF_01603"/>
    </source>
</evidence>
<evidence type="ECO:0000256" key="3">
    <source>
        <dbReference type="ARBA" id="ARBA00004713"/>
    </source>
</evidence>
<reference evidence="16" key="1">
    <citation type="journal article" date="2019" name="Int. J. Syst. Evol. Microbiol.">
        <title>The Global Catalogue of Microorganisms (GCM) 10K type strain sequencing project: providing services to taxonomists for standard genome sequencing and annotation.</title>
        <authorList>
            <consortium name="The Broad Institute Genomics Platform"/>
            <consortium name="The Broad Institute Genome Sequencing Center for Infectious Disease"/>
            <person name="Wu L."/>
            <person name="Ma J."/>
        </authorList>
    </citation>
    <scope>NUCLEOTIDE SEQUENCE [LARGE SCALE GENOMIC DNA]</scope>
    <source>
        <strain evidence="16">CGMCC 1.15928</strain>
    </source>
</reference>
<dbReference type="InterPro" id="IPR029056">
    <property type="entry name" value="Ribokinase-like"/>
</dbReference>
<dbReference type="PANTHER" id="PTHR46969:SF1">
    <property type="entry name" value="BIFUNCTIONAL PROTEIN HLDE"/>
    <property type="match status" value="1"/>
</dbReference>
<evidence type="ECO:0000259" key="13">
    <source>
        <dbReference type="Pfam" id="PF00294"/>
    </source>
</evidence>
<evidence type="ECO:0000256" key="9">
    <source>
        <dbReference type="ARBA" id="ARBA00023268"/>
    </source>
</evidence>
<dbReference type="InterPro" id="IPR004821">
    <property type="entry name" value="Cyt_trans-like"/>
</dbReference>
<comment type="similarity">
    <text evidence="12">In the N-terminal section; belongs to the carbohydrate kinase PfkB family.</text>
</comment>
<dbReference type="EMBL" id="BMKF01000001">
    <property type="protein sequence ID" value="GGB58981.1"/>
    <property type="molecule type" value="Genomic_DNA"/>
</dbReference>
<protein>
    <recommendedName>
        <fullName evidence="12">Bifunctional protein HldE</fullName>
    </recommendedName>
    <domain>
        <recommendedName>
            <fullName evidence="12">D-beta-D-heptose 7-phosphate kinase</fullName>
            <ecNumber evidence="12">2.7.1.167</ecNumber>
        </recommendedName>
        <alternativeName>
            <fullName evidence="12">D-beta-D-heptose 7-phosphotransferase</fullName>
        </alternativeName>
        <alternativeName>
            <fullName evidence="12">D-glycero-beta-D-manno-heptose-7-phosphate kinase</fullName>
        </alternativeName>
    </domain>
    <domain>
        <recommendedName>
            <fullName evidence="12">D-beta-D-heptose 1-phosphate adenylyltransferase</fullName>
            <ecNumber evidence="12">2.7.7.70</ecNumber>
        </recommendedName>
        <alternativeName>
            <fullName evidence="12">D-glycero-beta-D-manno-heptose 1-phosphate adenylyltransferase</fullName>
        </alternativeName>
    </domain>
</protein>
<keyword evidence="6 12" id="KW-0547">Nucleotide-binding</keyword>
<feature type="region of interest" description="Cytidylyltransferase" evidence="12">
    <location>
        <begin position="356"/>
        <end position="485"/>
    </location>
</feature>
<keyword evidence="8 12" id="KW-0067">ATP-binding</keyword>
<comment type="pathway">
    <text evidence="12">Nucleotide-sugar biosynthesis; ADP-L-glycero-beta-D-manno-heptose biosynthesis; ADP-L-glycero-beta-D-manno-heptose from D-glycero-beta-D-manno-heptose 7-phosphate: step 1/4.</text>
</comment>
<proteinExistence type="inferred from homology"/>
<dbReference type="InterPro" id="IPR002173">
    <property type="entry name" value="Carboh/pur_kinase_PfkB_CS"/>
</dbReference>
<keyword evidence="9 12" id="KW-0511">Multifunctional enzyme</keyword>
<evidence type="ECO:0000259" key="14">
    <source>
        <dbReference type="Pfam" id="PF01467"/>
    </source>
</evidence>
<dbReference type="InterPro" id="IPR014729">
    <property type="entry name" value="Rossmann-like_a/b/a_fold"/>
</dbReference>
<feature type="region of interest" description="Ribokinase" evidence="12">
    <location>
        <begin position="1"/>
        <end position="332"/>
    </location>
</feature>
<evidence type="ECO:0000256" key="4">
    <source>
        <dbReference type="ARBA" id="ARBA00022679"/>
    </source>
</evidence>
<keyword evidence="7 12" id="KW-0418">Kinase</keyword>
<evidence type="ECO:0000256" key="5">
    <source>
        <dbReference type="ARBA" id="ARBA00022695"/>
    </source>
</evidence>
<evidence type="ECO:0000313" key="16">
    <source>
        <dbReference type="Proteomes" id="UP000628854"/>
    </source>
</evidence>
<feature type="domain" description="Cytidyltransferase-like" evidence="14">
    <location>
        <begin position="356"/>
        <end position="454"/>
    </location>
</feature>
<dbReference type="InterPro" id="IPR011914">
    <property type="entry name" value="RfaE_dom_II"/>
</dbReference>
<evidence type="ECO:0000313" key="15">
    <source>
        <dbReference type="EMBL" id="GGB58981.1"/>
    </source>
</evidence>
<organism evidence="15 16">
    <name type="scientific">Henriciella pelagia</name>
    <dbReference type="NCBI Taxonomy" id="1977912"/>
    <lineage>
        <taxon>Bacteria</taxon>
        <taxon>Pseudomonadati</taxon>
        <taxon>Pseudomonadota</taxon>
        <taxon>Alphaproteobacteria</taxon>
        <taxon>Hyphomonadales</taxon>
        <taxon>Hyphomonadaceae</taxon>
        <taxon>Henriciella</taxon>
    </lineage>
</organism>
<evidence type="ECO:0000256" key="10">
    <source>
        <dbReference type="ARBA" id="ARBA00023277"/>
    </source>
</evidence>
<dbReference type="Proteomes" id="UP000628854">
    <property type="component" value="Unassembled WGS sequence"/>
</dbReference>
<evidence type="ECO:0000256" key="8">
    <source>
        <dbReference type="ARBA" id="ARBA00022840"/>
    </source>
</evidence>
<accession>A0ABQ1J563</accession>
<dbReference type="NCBIfam" id="TIGR00125">
    <property type="entry name" value="cyt_tran_rel"/>
    <property type="match status" value="1"/>
</dbReference>
<feature type="active site" evidence="12">
    <location>
        <position position="275"/>
    </location>
</feature>
<comment type="function">
    <text evidence="1 12">Catalyzes the phosphorylation of D-glycero-D-manno-heptose 7-phosphate at the C-1 position to selectively form D-glycero-beta-D-manno-heptose-1,7-bisphosphate.</text>
</comment>
<comment type="subunit">
    <text evidence="12">Homodimer.</text>
</comment>
<evidence type="ECO:0000256" key="1">
    <source>
        <dbReference type="ARBA" id="ARBA00002319"/>
    </source>
</evidence>
<evidence type="ECO:0000256" key="2">
    <source>
        <dbReference type="ARBA" id="ARBA00003753"/>
    </source>
</evidence>
<keyword evidence="16" id="KW-1185">Reference proteome</keyword>
<dbReference type="InterPro" id="IPR023030">
    <property type="entry name" value="Bifunc_HldE"/>
</dbReference>
<dbReference type="PROSITE" id="PS00583">
    <property type="entry name" value="PFKB_KINASES_1"/>
    <property type="match status" value="1"/>
</dbReference>
<keyword evidence="4 12" id="KW-0808">Transferase</keyword>
<keyword evidence="5 12" id="KW-0548">Nucleotidyltransferase</keyword>
<comment type="caution">
    <text evidence="15">The sequence shown here is derived from an EMBL/GenBank/DDBJ whole genome shotgun (WGS) entry which is preliminary data.</text>
</comment>
<dbReference type="InterPro" id="IPR011913">
    <property type="entry name" value="RfaE_dom_I"/>
</dbReference>
<name>A0ABQ1J563_9PROT</name>
<dbReference type="SUPFAM" id="SSF53613">
    <property type="entry name" value="Ribokinase-like"/>
    <property type="match status" value="1"/>
</dbReference>
<dbReference type="Gene3D" id="3.40.50.620">
    <property type="entry name" value="HUPs"/>
    <property type="match status" value="1"/>
</dbReference>
<dbReference type="RefSeq" id="WP_084393817.1">
    <property type="nucleotide sequence ID" value="NZ_BMKF01000001.1"/>
</dbReference>
<comment type="function">
    <text evidence="2 12">Catalyzes the ADP transfer from ATP to D-glycero-beta-D-manno-heptose 1-phosphate, yielding ADP-D-glycero-beta-D-manno-heptose.</text>
</comment>
<keyword evidence="10 12" id="KW-0119">Carbohydrate metabolism</keyword>
<evidence type="ECO:0000256" key="6">
    <source>
        <dbReference type="ARBA" id="ARBA00022741"/>
    </source>
</evidence>
<dbReference type="EC" id="2.7.1.167" evidence="12"/>
<comment type="catalytic activity">
    <reaction evidence="11 12">
        <text>D-glycero-beta-D-manno-heptose 1-phosphate + ATP + H(+) = ADP-D-glycero-beta-D-manno-heptose + diphosphate</text>
        <dbReference type="Rhea" id="RHEA:27465"/>
        <dbReference type="ChEBI" id="CHEBI:15378"/>
        <dbReference type="ChEBI" id="CHEBI:30616"/>
        <dbReference type="ChEBI" id="CHEBI:33019"/>
        <dbReference type="ChEBI" id="CHEBI:59967"/>
        <dbReference type="ChEBI" id="CHEBI:61593"/>
        <dbReference type="EC" id="2.7.7.70"/>
    </reaction>
</comment>
<dbReference type="EC" id="2.7.7.70" evidence="12"/>
<feature type="domain" description="Carbohydrate kinase PfkB" evidence="13">
    <location>
        <begin position="16"/>
        <end position="313"/>
    </location>
</feature>
<dbReference type="HAMAP" id="MF_01603">
    <property type="entry name" value="HldE"/>
    <property type="match status" value="1"/>
</dbReference>
<dbReference type="Gene3D" id="3.40.1190.20">
    <property type="match status" value="1"/>
</dbReference>
<gene>
    <name evidence="12 15" type="primary">hldE</name>
    <name evidence="15" type="ORF">GCM10011503_04240</name>
</gene>
<comment type="pathway">
    <text evidence="3">Bacterial outer membrane biogenesis; LPS core biosynthesis.</text>
</comment>
<dbReference type="PANTHER" id="PTHR46969">
    <property type="entry name" value="BIFUNCTIONAL PROTEIN HLDE"/>
    <property type="match status" value="1"/>
</dbReference>
<comment type="similarity">
    <text evidence="12">In the C-terminal section; belongs to the cytidylyltransferase family.</text>
</comment>
<evidence type="ECO:0000256" key="7">
    <source>
        <dbReference type="ARBA" id="ARBA00022777"/>
    </source>
</evidence>
<feature type="binding site" evidence="12">
    <location>
        <begin position="206"/>
        <end position="209"/>
    </location>
    <ligand>
        <name>ATP</name>
        <dbReference type="ChEBI" id="CHEBI:30616"/>
    </ligand>
</feature>
<dbReference type="Pfam" id="PF00294">
    <property type="entry name" value="PfkB"/>
    <property type="match status" value="1"/>
</dbReference>
<evidence type="ECO:0000256" key="11">
    <source>
        <dbReference type="ARBA" id="ARBA00047428"/>
    </source>
</evidence>
<dbReference type="CDD" id="cd01172">
    <property type="entry name" value="RfaE_like"/>
    <property type="match status" value="1"/>
</dbReference>
<comment type="catalytic activity">
    <reaction evidence="12">
        <text>D-glycero-beta-D-manno-heptose 7-phosphate + ATP = D-glycero-beta-D-manno-heptose 1,7-bisphosphate + ADP + H(+)</text>
        <dbReference type="Rhea" id="RHEA:27473"/>
        <dbReference type="ChEBI" id="CHEBI:15378"/>
        <dbReference type="ChEBI" id="CHEBI:30616"/>
        <dbReference type="ChEBI" id="CHEBI:60204"/>
        <dbReference type="ChEBI" id="CHEBI:60208"/>
        <dbReference type="ChEBI" id="CHEBI:456216"/>
        <dbReference type="EC" id="2.7.1.167"/>
    </reaction>
</comment>
<dbReference type="PROSITE" id="PS00584">
    <property type="entry name" value="PFKB_KINASES_2"/>
    <property type="match status" value="1"/>
</dbReference>
<dbReference type="Pfam" id="PF01467">
    <property type="entry name" value="CTP_transf_like"/>
    <property type="match status" value="1"/>
</dbReference>
<dbReference type="SUPFAM" id="SSF52374">
    <property type="entry name" value="Nucleotidylyl transferase"/>
    <property type="match status" value="1"/>
</dbReference>
<comment type="pathway">
    <text evidence="12">Nucleotide-sugar biosynthesis; ADP-L-glycero-beta-D-manno-heptose biosynthesis; ADP-L-glycero-beta-D-manno-heptose from D-glycero-beta-D-manno-heptose 7-phosphate: step 3/4.</text>
</comment>
<dbReference type="InterPro" id="IPR011611">
    <property type="entry name" value="PfkB_dom"/>
</dbReference>
<dbReference type="NCBIfam" id="TIGR02199">
    <property type="entry name" value="rfaE_dom_II"/>
    <property type="match status" value="1"/>
</dbReference>
<sequence>MRQELVRLLDEARGKTVLCVGDIMLDRFVYGSVTRISPESPVPVLHKSRVSEMPGGAGNVARNLAAMGLNVILVGCVGDDEDGQRLSALMNEQPGIEARLARSSSCQTIVKTRFIASNQQLLRVDTEAHQPDIGAAGAVVSSAISAALSRDDCSAVVISDYAKGSVTPAIVQSCVDAARSKSLPVLVDPKAKDLSIYRGARLIKPNAHELAAAVGRACVDDAQIERALTELKTQLPETVLVVTRAEKGMSWLSDGAVKHRRGEAREVYDVSGAGDTSMAAIALGYAAGAPLELSVALAVTASGIAVAKAGTATVSADEIRRVLEPQHHGLQAPIVDHDNLAKRRAEWKKAGLRVGFTNGCFDILHPGHLKLLQEARSRCDRLIVAINSDASVKRLKGETRPINDGAARTAIMAGISAVDAVTMFEEDTPEALIRLLVPDILIKGGDYTVETIVGADTVLAAGGEVHIVPLEPGQSTTQIIERSRS</sequence>